<dbReference type="GeneID" id="20815602"/>
<evidence type="ECO:0008006" key="2">
    <source>
        <dbReference type="Google" id="ProtNLM"/>
    </source>
</evidence>
<gene>
    <name evidence="1" type="ORF">H257_13606</name>
</gene>
<dbReference type="EMBL" id="KI913162">
    <property type="protein sequence ID" value="ETV71232.1"/>
    <property type="molecule type" value="Genomic_DNA"/>
</dbReference>
<organism evidence="1">
    <name type="scientific">Aphanomyces astaci</name>
    <name type="common">Crayfish plague agent</name>
    <dbReference type="NCBI Taxonomy" id="112090"/>
    <lineage>
        <taxon>Eukaryota</taxon>
        <taxon>Sar</taxon>
        <taxon>Stramenopiles</taxon>
        <taxon>Oomycota</taxon>
        <taxon>Saprolegniomycetes</taxon>
        <taxon>Saprolegniales</taxon>
        <taxon>Verrucalvaceae</taxon>
        <taxon>Aphanomyces</taxon>
    </lineage>
</organism>
<dbReference type="VEuPathDB" id="FungiDB:H257_13606"/>
<sequence>MEAPQLNTTMTTAVVALEAPLSQVALAFPNRYANLILAHDLLITVFPGKLFVLPAANEGMNQLRFDATSAHCRTTRNLLTKEVVAGTVVPSSRTFAEYQAQCDDGDCVHVNASEHPLDRVLMELEGENLWKCTSCPRTTSCTHRIDPEWFRDDFDSSRGATWTPPSVTFPVQSSLQDEVRTRRGFQTLSQLDPHSFEPVQLAFNLCSCGHAYDENDRRFDCRGTVMTLSFDGFFHGFLRTSHTSFFDLDLVNLVRLSSIVGAAPMSATYRIIEGMYASQNQALCSRAHFIRSCWVILRAVNVDLVKSFTCPHCGSLDSAPIIIGDGGTTHGRVFHDTVLRSTTDNSSDMQTRENSCFTTADRERTKGITLPTPCVLQPKLGFD</sequence>
<dbReference type="AlphaFoldDB" id="W4FUR4"/>
<proteinExistence type="predicted"/>
<accession>W4FUR4</accession>
<reference evidence="1" key="1">
    <citation type="submission" date="2013-12" db="EMBL/GenBank/DDBJ databases">
        <title>The Genome Sequence of Aphanomyces astaci APO3.</title>
        <authorList>
            <consortium name="The Broad Institute Genomics Platform"/>
            <person name="Russ C."/>
            <person name="Tyler B."/>
            <person name="van West P."/>
            <person name="Dieguez-Uribeondo J."/>
            <person name="Young S.K."/>
            <person name="Zeng Q."/>
            <person name="Gargeya S."/>
            <person name="Fitzgerald M."/>
            <person name="Abouelleil A."/>
            <person name="Alvarado L."/>
            <person name="Chapman S.B."/>
            <person name="Gainer-Dewar J."/>
            <person name="Goldberg J."/>
            <person name="Griggs A."/>
            <person name="Gujja S."/>
            <person name="Hansen M."/>
            <person name="Howarth C."/>
            <person name="Imamovic A."/>
            <person name="Ireland A."/>
            <person name="Larimer J."/>
            <person name="McCowan C."/>
            <person name="Murphy C."/>
            <person name="Pearson M."/>
            <person name="Poon T.W."/>
            <person name="Priest M."/>
            <person name="Roberts A."/>
            <person name="Saif S."/>
            <person name="Shea T."/>
            <person name="Sykes S."/>
            <person name="Wortman J."/>
            <person name="Nusbaum C."/>
            <person name="Birren B."/>
        </authorList>
    </citation>
    <scope>NUCLEOTIDE SEQUENCE [LARGE SCALE GENOMIC DNA]</scope>
    <source>
        <strain evidence="1">APO3</strain>
    </source>
</reference>
<protein>
    <recommendedName>
        <fullName evidence="2">HMG domain-containing protein</fullName>
    </recommendedName>
</protein>
<dbReference type="RefSeq" id="XP_009839478.1">
    <property type="nucleotide sequence ID" value="XM_009841176.1"/>
</dbReference>
<name>W4FUR4_APHAT</name>
<evidence type="ECO:0000313" key="1">
    <source>
        <dbReference type="EMBL" id="ETV71232.1"/>
    </source>
</evidence>